<dbReference type="AlphaFoldDB" id="A0A9N9FCI9"/>
<evidence type="ECO:0000256" key="20">
    <source>
        <dbReference type="ARBA" id="ARBA00024056"/>
    </source>
</evidence>
<evidence type="ECO:0000313" key="25">
    <source>
        <dbReference type="Proteomes" id="UP000789570"/>
    </source>
</evidence>
<comment type="cofactor">
    <cofactor evidence="1">
        <name>Co(2+)</name>
        <dbReference type="ChEBI" id="CHEBI:48828"/>
    </cofactor>
</comment>
<comment type="similarity">
    <text evidence="4">Belongs to the polysaccharide deacetylase family.</text>
</comment>
<dbReference type="GO" id="GO:0098552">
    <property type="term" value="C:side of membrane"/>
    <property type="evidence" value="ECO:0007669"/>
    <property type="project" value="UniProtKB-KW"/>
</dbReference>
<comment type="caution">
    <text evidence="24">The sequence shown here is derived from an EMBL/GenBank/DDBJ whole genome shotgun (WGS) entry which is preliminary data.</text>
</comment>
<accession>A0A9N9FCI9</accession>
<dbReference type="PANTHER" id="PTHR10587:SF133">
    <property type="entry name" value="CHITIN DEACETYLASE 1-RELATED"/>
    <property type="match status" value="1"/>
</dbReference>
<comment type="subcellular location">
    <subcellularLocation>
        <location evidence="3">Cell membrane</location>
        <topology evidence="3">Lipid-anchor</topology>
        <topology evidence="3">GPI-anchor</topology>
    </subcellularLocation>
    <subcellularLocation>
        <location evidence="2">Secreted</location>
        <location evidence="2">Cell wall</location>
    </subcellularLocation>
</comment>
<keyword evidence="25" id="KW-1185">Reference proteome</keyword>
<dbReference type="PROSITE" id="PS51677">
    <property type="entry name" value="NODB"/>
    <property type="match status" value="1"/>
</dbReference>
<evidence type="ECO:0000256" key="21">
    <source>
        <dbReference type="ARBA" id="ARBA00048494"/>
    </source>
</evidence>
<dbReference type="GO" id="GO:0009272">
    <property type="term" value="P:fungal-type cell wall biogenesis"/>
    <property type="evidence" value="ECO:0007669"/>
    <property type="project" value="UniProtKB-ARBA"/>
</dbReference>
<evidence type="ECO:0000256" key="8">
    <source>
        <dbReference type="ARBA" id="ARBA00022622"/>
    </source>
</evidence>
<dbReference type="GO" id="GO:0006032">
    <property type="term" value="P:chitin catabolic process"/>
    <property type="evidence" value="ECO:0007669"/>
    <property type="project" value="UniProtKB-KW"/>
</dbReference>
<keyword evidence="12" id="KW-0146">Chitin degradation</keyword>
<sequence length="373" mass="41054">MRIIPIITTIVTTIYVVNASPQSNAPAPAAPGVTVNINGNDITYPAVDKAPDPNDPQVQAWLKELDLSKVPDLPASNGGKINTQQAQCGPPTVIKPDQGSWTCQKFTAEDDVQTCPKTGNWGLTYDDGPSASTPKLLNKLKEHNLKATFFVVGSRIVMNHETLKAAHDAGHNIAVHTWSHPALTSLPTEVIVAELKWTLKIIKDVTGVTPKYMRPPYGDTDNRVRAIARACGLKTVLWVPEFDSNDWTLTATPPKPISYVTDIFETWMEKFPKMSTGFIVLEHDLYPESVEAAIIIIDKAVKVPNLNITTVPDCIGDHKPYLESSGNKDLKGEEGVGLLIRIKEQENKKIHYRHHGKLSRLGDDIEHGRRSGN</sequence>
<dbReference type="InterPro" id="IPR002509">
    <property type="entry name" value="NODB_dom"/>
</dbReference>
<dbReference type="GO" id="GO:0071555">
    <property type="term" value="P:cell wall organization"/>
    <property type="evidence" value="ECO:0007669"/>
    <property type="project" value="UniProtKB-KW"/>
</dbReference>
<feature type="chain" id="PRO_5040138514" description="chitin deacetylase" evidence="22">
    <location>
        <begin position="20"/>
        <end position="373"/>
    </location>
</feature>
<dbReference type="EMBL" id="CAJVPQ010000981">
    <property type="protein sequence ID" value="CAG8524565.1"/>
    <property type="molecule type" value="Genomic_DNA"/>
</dbReference>
<dbReference type="FunFam" id="3.20.20.370:FF:000004">
    <property type="entry name" value="Related to Chitin deacetylase"/>
    <property type="match status" value="1"/>
</dbReference>
<keyword evidence="19" id="KW-0624">Polysaccharide degradation</keyword>
<evidence type="ECO:0000256" key="7">
    <source>
        <dbReference type="ARBA" id="ARBA00022525"/>
    </source>
</evidence>
<keyword evidence="6" id="KW-0134">Cell wall</keyword>
<evidence type="ECO:0000256" key="15">
    <source>
        <dbReference type="ARBA" id="ARBA00023277"/>
    </source>
</evidence>
<evidence type="ECO:0000256" key="9">
    <source>
        <dbReference type="ARBA" id="ARBA00022723"/>
    </source>
</evidence>
<keyword evidence="10 22" id="KW-0732">Signal</keyword>
<gene>
    <name evidence="24" type="ORF">FCALED_LOCUS4873</name>
</gene>
<evidence type="ECO:0000256" key="11">
    <source>
        <dbReference type="ARBA" id="ARBA00022801"/>
    </source>
</evidence>
<comment type="catalytic activity">
    <reaction evidence="21">
        <text>[(1-&gt;4)-N-acetyl-beta-D-glucosaminyl](n) + n H2O = chitosan + n acetate</text>
        <dbReference type="Rhea" id="RHEA:10464"/>
        <dbReference type="Rhea" id="RHEA-COMP:9593"/>
        <dbReference type="Rhea" id="RHEA-COMP:9597"/>
        <dbReference type="ChEBI" id="CHEBI:15377"/>
        <dbReference type="ChEBI" id="CHEBI:17029"/>
        <dbReference type="ChEBI" id="CHEBI:30089"/>
        <dbReference type="ChEBI" id="CHEBI:57704"/>
        <dbReference type="EC" id="3.5.1.41"/>
    </reaction>
    <physiologicalReaction direction="left-to-right" evidence="21">
        <dbReference type="Rhea" id="RHEA:10465"/>
    </physiologicalReaction>
</comment>
<keyword evidence="18" id="KW-0961">Cell wall biogenesis/degradation</keyword>
<evidence type="ECO:0000256" key="5">
    <source>
        <dbReference type="ARBA" id="ARBA00022475"/>
    </source>
</evidence>
<feature type="signal peptide" evidence="22">
    <location>
        <begin position="1"/>
        <end position="19"/>
    </location>
</feature>
<dbReference type="Gene3D" id="3.20.20.370">
    <property type="entry name" value="Glycoside hydrolase/deacetylase"/>
    <property type="match status" value="1"/>
</dbReference>
<evidence type="ECO:0000259" key="23">
    <source>
        <dbReference type="PROSITE" id="PS51677"/>
    </source>
</evidence>
<evidence type="ECO:0000256" key="12">
    <source>
        <dbReference type="ARBA" id="ARBA00023024"/>
    </source>
</evidence>
<evidence type="ECO:0000313" key="24">
    <source>
        <dbReference type="EMBL" id="CAG8524565.1"/>
    </source>
</evidence>
<keyword evidence="5" id="KW-1003">Cell membrane</keyword>
<evidence type="ECO:0000256" key="19">
    <source>
        <dbReference type="ARBA" id="ARBA00023326"/>
    </source>
</evidence>
<dbReference type="SUPFAM" id="SSF88713">
    <property type="entry name" value="Glycoside hydrolase/deacetylase"/>
    <property type="match status" value="1"/>
</dbReference>
<keyword evidence="11" id="KW-0378">Hydrolase</keyword>
<proteinExistence type="inferred from homology"/>
<evidence type="ECO:0000256" key="16">
    <source>
        <dbReference type="ARBA" id="ARBA00023285"/>
    </source>
</evidence>
<dbReference type="Proteomes" id="UP000789570">
    <property type="component" value="Unassembled WGS sequence"/>
</dbReference>
<dbReference type="GO" id="GO:0000272">
    <property type="term" value="P:polysaccharide catabolic process"/>
    <property type="evidence" value="ECO:0007669"/>
    <property type="project" value="UniProtKB-KW"/>
</dbReference>
<keyword evidence="17" id="KW-0449">Lipoprotein</keyword>
<dbReference type="EC" id="3.5.1.41" evidence="20"/>
<evidence type="ECO:0000256" key="6">
    <source>
        <dbReference type="ARBA" id="ARBA00022512"/>
    </source>
</evidence>
<dbReference type="OrthoDB" id="407355at2759"/>
<dbReference type="GO" id="GO:0046872">
    <property type="term" value="F:metal ion binding"/>
    <property type="evidence" value="ECO:0007669"/>
    <property type="project" value="UniProtKB-KW"/>
</dbReference>
<evidence type="ECO:0000256" key="2">
    <source>
        <dbReference type="ARBA" id="ARBA00004191"/>
    </source>
</evidence>
<keyword evidence="14" id="KW-0325">Glycoprotein</keyword>
<keyword evidence="9" id="KW-0479">Metal-binding</keyword>
<name>A0A9N9FCI9_9GLOM</name>
<keyword evidence="8" id="KW-0336">GPI-anchor</keyword>
<keyword evidence="13" id="KW-0472">Membrane</keyword>
<evidence type="ECO:0000256" key="1">
    <source>
        <dbReference type="ARBA" id="ARBA00001941"/>
    </source>
</evidence>
<evidence type="ECO:0000256" key="13">
    <source>
        <dbReference type="ARBA" id="ARBA00023136"/>
    </source>
</evidence>
<evidence type="ECO:0000256" key="18">
    <source>
        <dbReference type="ARBA" id="ARBA00023316"/>
    </source>
</evidence>
<keyword evidence="7" id="KW-0964">Secreted</keyword>
<dbReference type="InterPro" id="IPR011330">
    <property type="entry name" value="Glyco_hydro/deAcase_b/a-brl"/>
</dbReference>
<reference evidence="24" key="1">
    <citation type="submission" date="2021-06" db="EMBL/GenBank/DDBJ databases">
        <authorList>
            <person name="Kallberg Y."/>
            <person name="Tangrot J."/>
            <person name="Rosling A."/>
        </authorList>
    </citation>
    <scope>NUCLEOTIDE SEQUENCE</scope>
    <source>
        <strain evidence="24">UK204</strain>
    </source>
</reference>
<evidence type="ECO:0000256" key="17">
    <source>
        <dbReference type="ARBA" id="ARBA00023288"/>
    </source>
</evidence>
<dbReference type="GO" id="GO:0005886">
    <property type="term" value="C:plasma membrane"/>
    <property type="evidence" value="ECO:0007669"/>
    <property type="project" value="UniProtKB-SubCell"/>
</dbReference>
<dbReference type="PANTHER" id="PTHR10587">
    <property type="entry name" value="GLYCOSYL TRANSFERASE-RELATED"/>
    <property type="match status" value="1"/>
</dbReference>
<dbReference type="GO" id="GO:0004099">
    <property type="term" value="F:chitin deacetylase activity"/>
    <property type="evidence" value="ECO:0007669"/>
    <property type="project" value="UniProtKB-EC"/>
</dbReference>
<evidence type="ECO:0000256" key="3">
    <source>
        <dbReference type="ARBA" id="ARBA00004609"/>
    </source>
</evidence>
<keyword evidence="16" id="KW-0170">Cobalt</keyword>
<organism evidence="24 25">
    <name type="scientific">Funneliformis caledonium</name>
    <dbReference type="NCBI Taxonomy" id="1117310"/>
    <lineage>
        <taxon>Eukaryota</taxon>
        <taxon>Fungi</taxon>
        <taxon>Fungi incertae sedis</taxon>
        <taxon>Mucoromycota</taxon>
        <taxon>Glomeromycotina</taxon>
        <taxon>Glomeromycetes</taxon>
        <taxon>Glomerales</taxon>
        <taxon>Glomeraceae</taxon>
        <taxon>Funneliformis</taxon>
    </lineage>
</organism>
<evidence type="ECO:0000256" key="14">
    <source>
        <dbReference type="ARBA" id="ARBA00023180"/>
    </source>
</evidence>
<dbReference type="InterPro" id="IPR050248">
    <property type="entry name" value="Polysacc_deacetylase_ArnD"/>
</dbReference>
<evidence type="ECO:0000256" key="10">
    <source>
        <dbReference type="ARBA" id="ARBA00022729"/>
    </source>
</evidence>
<evidence type="ECO:0000256" key="4">
    <source>
        <dbReference type="ARBA" id="ARBA00010973"/>
    </source>
</evidence>
<keyword evidence="15" id="KW-0119">Carbohydrate metabolism</keyword>
<dbReference type="Pfam" id="PF01522">
    <property type="entry name" value="Polysacc_deac_1"/>
    <property type="match status" value="1"/>
</dbReference>
<evidence type="ECO:0000256" key="22">
    <source>
        <dbReference type="SAM" id="SignalP"/>
    </source>
</evidence>
<feature type="domain" description="NodB homology" evidence="23">
    <location>
        <begin position="119"/>
        <end position="311"/>
    </location>
</feature>
<protein>
    <recommendedName>
        <fullName evidence="20">chitin deacetylase</fullName>
        <ecNumber evidence="20">3.5.1.41</ecNumber>
    </recommendedName>
</protein>